<dbReference type="CDD" id="cd06225">
    <property type="entry name" value="HAMP"/>
    <property type="match status" value="1"/>
</dbReference>
<dbReference type="InterPro" id="IPR036097">
    <property type="entry name" value="HisK_dim/P_sf"/>
</dbReference>
<dbReference type="PRINTS" id="PR00344">
    <property type="entry name" value="BCTRLSENSOR"/>
</dbReference>
<name>A8LN52_DINSH</name>
<sequence length="536" mass="58132">MTSAPARPSMSLKLRLSLGAALLAAATVLTSSILYFGLNEVADRLDTALASERRMARYATASTQAATFLVIASEAVQAGLPTEVRRERILQVVGQLQETFTLLHADVEEAVFSARALGIDGQSRYGTQSLGIARMEATLDQTVRGLLTDTQDTERLRGYIDSFATSFDPLLGQAINTERLFRSEILSGIEALRIQLAWMALGIALAAGLSVAAFYFGLVRPQFYRLDAVRSAADQIGRGDFSGVLPVSRLDEIGQLSQQTNRMAAALSDRQAKVDAEWTQLNEIIATRTKELKQANARLEKTDEDRRRFFADVSHELRTPLTVILMEAQIGRQSIPAAADAFATIEARAERLNRKIDDLLRLARSETGQLALACVPVALDALVASAIEEVQAELDNAGMTLDLVPFRETQVRADPDWLRQVLVSLVRNAIRHARSGEKLRIAPVVQRTQAGVSITDNGPGIPASRQYQVFERFSQGAGATSAQGFGIGLALARWVIDAHGGEISLQSPLPRSDALGEHPGLRITILLPAEDAIADA</sequence>
<dbReference type="OrthoDB" id="9809766at2"/>
<evidence type="ECO:0000313" key="12">
    <source>
        <dbReference type="EMBL" id="ABV92196.1"/>
    </source>
</evidence>
<feature type="domain" description="HAMP" evidence="11">
    <location>
        <begin position="220"/>
        <end position="272"/>
    </location>
</feature>
<dbReference type="SMART" id="SM00388">
    <property type="entry name" value="HisKA"/>
    <property type="match status" value="1"/>
</dbReference>
<evidence type="ECO:0000256" key="5">
    <source>
        <dbReference type="ARBA" id="ARBA00022679"/>
    </source>
</evidence>
<keyword evidence="7" id="KW-0902">Two-component regulatory system</keyword>
<dbReference type="Gene3D" id="6.10.340.10">
    <property type="match status" value="1"/>
</dbReference>
<keyword evidence="8" id="KW-0175">Coiled coil</keyword>
<dbReference type="InterPro" id="IPR050736">
    <property type="entry name" value="Sensor_HK_Regulatory"/>
</dbReference>
<dbReference type="HOGENOM" id="CLU_000445_89_6_5"/>
<dbReference type="InterPro" id="IPR004358">
    <property type="entry name" value="Sig_transdc_His_kin-like_C"/>
</dbReference>
<evidence type="ECO:0000256" key="3">
    <source>
        <dbReference type="ARBA" id="ARBA00012438"/>
    </source>
</evidence>
<dbReference type="Pfam" id="PF02518">
    <property type="entry name" value="HATPase_c"/>
    <property type="match status" value="1"/>
</dbReference>
<dbReference type="InterPro" id="IPR003660">
    <property type="entry name" value="HAMP_dom"/>
</dbReference>
<dbReference type="InterPro" id="IPR005467">
    <property type="entry name" value="His_kinase_dom"/>
</dbReference>
<dbReference type="SMART" id="SM00304">
    <property type="entry name" value="HAMP"/>
    <property type="match status" value="1"/>
</dbReference>
<dbReference type="SUPFAM" id="SSF158472">
    <property type="entry name" value="HAMP domain-like"/>
    <property type="match status" value="1"/>
</dbReference>
<evidence type="ECO:0000256" key="7">
    <source>
        <dbReference type="ARBA" id="ARBA00023012"/>
    </source>
</evidence>
<dbReference type="KEGG" id="dsh:Dshi_0448"/>
<evidence type="ECO:0000256" key="8">
    <source>
        <dbReference type="SAM" id="Coils"/>
    </source>
</evidence>
<dbReference type="CDD" id="cd00082">
    <property type="entry name" value="HisKA"/>
    <property type="match status" value="1"/>
</dbReference>
<dbReference type="Pfam" id="PF00672">
    <property type="entry name" value="HAMP"/>
    <property type="match status" value="1"/>
</dbReference>
<evidence type="ECO:0000256" key="9">
    <source>
        <dbReference type="SAM" id="Phobius"/>
    </source>
</evidence>
<dbReference type="SUPFAM" id="SSF55874">
    <property type="entry name" value="ATPase domain of HSP90 chaperone/DNA topoisomerase II/histidine kinase"/>
    <property type="match status" value="1"/>
</dbReference>
<keyword evidence="9" id="KW-0472">Membrane</keyword>
<dbReference type="AlphaFoldDB" id="A8LN52"/>
<keyword evidence="6 12" id="KW-0418">Kinase</keyword>
<comment type="catalytic activity">
    <reaction evidence="1">
        <text>ATP + protein L-histidine = ADP + protein N-phospho-L-histidine.</text>
        <dbReference type="EC" id="2.7.13.3"/>
    </reaction>
</comment>
<organism evidence="12 13">
    <name type="scientific">Dinoroseobacter shibae (strain DSM 16493 / NCIMB 14021 / DFL 12)</name>
    <dbReference type="NCBI Taxonomy" id="398580"/>
    <lineage>
        <taxon>Bacteria</taxon>
        <taxon>Pseudomonadati</taxon>
        <taxon>Pseudomonadota</taxon>
        <taxon>Alphaproteobacteria</taxon>
        <taxon>Rhodobacterales</taxon>
        <taxon>Roseobacteraceae</taxon>
        <taxon>Dinoroseobacter</taxon>
    </lineage>
</organism>
<dbReference type="SUPFAM" id="SSF47384">
    <property type="entry name" value="Homodimeric domain of signal transducing histidine kinase"/>
    <property type="match status" value="1"/>
</dbReference>
<evidence type="ECO:0000259" key="10">
    <source>
        <dbReference type="PROSITE" id="PS50109"/>
    </source>
</evidence>
<dbReference type="InterPro" id="IPR036890">
    <property type="entry name" value="HATPase_C_sf"/>
</dbReference>
<evidence type="ECO:0000256" key="4">
    <source>
        <dbReference type="ARBA" id="ARBA00022553"/>
    </source>
</evidence>
<dbReference type="EMBL" id="CP000830">
    <property type="protein sequence ID" value="ABV92196.1"/>
    <property type="molecule type" value="Genomic_DNA"/>
</dbReference>
<dbReference type="InterPro" id="IPR003594">
    <property type="entry name" value="HATPase_dom"/>
</dbReference>
<dbReference type="eggNOG" id="COG2205">
    <property type="taxonomic scope" value="Bacteria"/>
</dbReference>
<keyword evidence="5" id="KW-0808">Transferase</keyword>
<comment type="subcellular location">
    <subcellularLocation>
        <location evidence="2">Membrane</location>
    </subcellularLocation>
</comment>
<dbReference type="Gene3D" id="3.30.565.10">
    <property type="entry name" value="Histidine kinase-like ATPase, C-terminal domain"/>
    <property type="match status" value="1"/>
</dbReference>
<feature type="transmembrane region" description="Helical" evidence="9">
    <location>
        <begin position="196"/>
        <end position="218"/>
    </location>
</feature>
<feature type="domain" description="Histidine kinase" evidence="10">
    <location>
        <begin position="312"/>
        <end position="531"/>
    </location>
</feature>
<dbReference type="GO" id="GO:0000155">
    <property type="term" value="F:phosphorelay sensor kinase activity"/>
    <property type="evidence" value="ECO:0007669"/>
    <property type="project" value="InterPro"/>
</dbReference>
<dbReference type="SMART" id="SM00387">
    <property type="entry name" value="HATPase_c"/>
    <property type="match status" value="1"/>
</dbReference>
<keyword evidence="13" id="KW-1185">Reference proteome</keyword>
<protein>
    <recommendedName>
        <fullName evidence="3">histidine kinase</fullName>
        <ecNumber evidence="3">2.7.13.3</ecNumber>
    </recommendedName>
</protein>
<evidence type="ECO:0000256" key="1">
    <source>
        <dbReference type="ARBA" id="ARBA00000085"/>
    </source>
</evidence>
<dbReference type="Pfam" id="PF00512">
    <property type="entry name" value="HisKA"/>
    <property type="match status" value="1"/>
</dbReference>
<dbReference type="PANTHER" id="PTHR43711">
    <property type="entry name" value="TWO-COMPONENT HISTIDINE KINASE"/>
    <property type="match status" value="1"/>
</dbReference>
<dbReference type="PANTHER" id="PTHR43711:SF1">
    <property type="entry name" value="HISTIDINE KINASE 1"/>
    <property type="match status" value="1"/>
</dbReference>
<keyword evidence="9" id="KW-0812">Transmembrane</keyword>
<dbReference type="PROSITE" id="PS50885">
    <property type="entry name" value="HAMP"/>
    <property type="match status" value="1"/>
</dbReference>
<evidence type="ECO:0000313" key="13">
    <source>
        <dbReference type="Proteomes" id="UP000006833"/>
    </source>
</evidence>
<dbReference type="InterPro" id="IPR003661">
    <property type="entry name" value="HisK_dim/P_dom"/>
</dbReference>
<keyword evidence="9" id="KW-1133">Transmembrane helix</keyword>
<evidence type="ECO:0000259" key="11">
    <source>
        <dbReference type="PROSITE" id="PS50885"/>
    </source>
</evidence>
<evidence type="ECO:0000256" key="2">
    <source>
        <dbReference type="ARBA" id="ARBA00004370"/>
    </source>
</evidence>
<accession>A8LN52</accession>
<dbReference type="CDD" id="cd00075">
    <property type="entry name" value="HATPase"/>
    <property type="match status" value="1"/>
</dbReference>
<dbReference type="Proteomes" id="UP000006833">
    <property type="component" value="Chromosome"/>
</dbReference>
<dbReference type="PROSITE" id="PS50109">
    <property type="entry name" value="HIS_KIN"/>
    <property type="match status" value="1"/>
</dbReference>
<dbReference type="Gene3D" id="1.10.287.130">
    <property type="match status" value="1"/>
</dbReference>
<reference evidence="13" key="1">
    <citation type="journal article" date="2010" name="ISME J.">
        <title>The complete genome sequence of the algal symbiont Dinoroseobacter shibae: a hitchhiker's guide to life in the sea.</title>
        <authorList>
            <person name="Wagner-Dobler I."/>
            <person name="Ballhausen B."/>
            <person name="Berger M."/>
            <person name="Brinkhoff T."/>
            <person name="Buchholz I."/>
            <person name="Bunk B."/>
            <person name="Cypionka H."/>
            <person name="Daniel R."/>
            <person name="Drepper T."/>
            <person name="Gerdts G."/>
            <person name="Hahnke S."/>
            <person name="Han C."/>
            <person name="Jahn D."/>
            <person name="Kalhoefer D."/>
            <person name="Kiss H."/>
            <person name="Klenk H.P."/>
            <person name="Kyrpides N."/>
            <person name="Liebl W."/>
            <person name="Liesegang H."/>
            <person name="Meincke L."/>
            <person name="Pati A."/>
            <person name="Petersen J."/>
            <person name="Piekarski T."/>
            <person name="Pommerenke C."/>
            <person name="Pradella S."/>
            <person name="Pukall R."/>
            <person name="Rabus R."/>
            <person name="Stackebrandt E."/>
            <person name="Thole S."/>
            <person name="Thompson L."/>
            <person name="Tielen P."/>
            <person name="Tomasch J."/>
            <person name="von Jan M."/>
            <person name="Wanphrut N."/>
            <person name="Wichels A."/>
            <person name="Zech H."/>
            <person name="Simon M."/>
        </authorList>
    </citation>
    <scope>NUCLEOTIDE SEQUENCE [LARGE SCALE GENOMIC DNA]</scope>
    <source>
        <strain evidence="13">DSM 16493 / NCIMB 14021 / DFL 12</strain>
    </source>
</reference>
<proteinExistence type="predicted"/>
<dbReference type="eggNOG" id="COG3850">
    <property type="taxonomic scope" value="Bacteria"/>
</dbReference>
<dbReference type="RefSeq" id="WP_012177126.1">
    <property type="nucleotide sequence ID" value="NC_009952.1"/>
</dbReference>
<dbReference type="EC" id="2.7.13.3" evidence="3"/>
<keyword evidence="4" id="KW-0597">Phosphoprotein</keyword>
<feature type="coiled-coil region" evidence="8">
    <location>
        <begin position="342"/>
        <end position="369"/>
    </location>
</feature>
<dbReference type="STRING" id="398580.Dshi_0448"/>
<evidence type="ECO:0000256" key="6">
    <source>
        <dbReference type="ARBA" id="ARBA00022777"/>
    </source>
</evidence>
<gene>
    <name evidence="12" type="ordered locus">Dshi_0448</name>
</gene>
<dbReference type="GO" id="GO:0016020">
    <property type="term" value="C:membrane"/>
    <property type="evidence" value="ECO:0007669"/>
    <property type="project" value="UniProtKB-SubCell"/>
</dbReference>